<keyword evidence="5" id="KW-0813">Transport</keyword>
<organism evidence="10 11">
    <name type="scientific">Victivallis vadensis</name>
    <dbReference type="NCBI Taxonomy" id="172901"/>
    <lineage>
        <taxon>Bacteria</taxon>
        <taxon>Pseudomonadati</taxon>
        <taxon>Lentisphaerota</taxon>
        <taxon>Lentisphaeria</taxon>
        <taxon>Victivallales</taxon>
        <taxon>Victivallaceae</taxon>
        <taxon>Victivallis</taxon>
    </lineage>
</organism>
<dbReference type="GO" id="GO:0009279">
    <property type="term" value="C:cell outer membrane"/>
    <property type="evidence" value="ECO:0007669"/>
    <property type="project" value="UniProtKB-SubCell"/>
</dbReference>
<dbReference type="RefSeq" id="WP_116882942.1">
    <property type="nucleotide sequence ID" value="NZ_CABMMC010000039.1"/>
</dbReference>
<protein>
    <submittedName>
        <fullName evidence="10">Type II secretion system protein D</fullName>
    </submittedName>
</protein>
<dbReference type="GO" id="GO:0015627">
    <property type="term" value="C:type II protein secretion system complex"/>
    <property type="evidence" value="ECO:0007669"/>
    <property type="project" value="TreeGrafter"/>
</dbReference>
<feature type="region of interest" description="Disordered" evidence="6">
    <location>
        <begin position="769"/>
        <end position="794"/>
    </location>
</feature>
<evidence type="ECO:0000256" key="1">
    <source>
        <dbReference type="ARBA" id="ARBA00004370"/>
    </source>
</evidence>
<dbReference type="InterPro" id="IPR001775">
    <property type="entry name" value="GspD/PilQ"/>
</dbReference>
<evidence type="ECO:0000256" key="3">
    <source>
        <dbReference type="ARBA" id="ARBA00023136"/>
    </source>
</evidence>
<dbReference type="PANTHER" id="PTHR30332:SF24">
    <property type="entry name" value="SECRETIN GSPD-RELATED"/>
    <property type="match status" value="1"/>
</dbReference>
<evidence type="ECO:0000256" key="7">
    <source>
        <dbReference type="SAM" id="SignalP"/>
    </source>
</evidence>
<feature type="signal peptide" evidence="7">
    <location>
        <begin position="1"/>
        <end position="28"/>
    </location>
</feature>
<dbReference type="Gene3D" id="3.55.50.30">
    <property type="match status" value="1"/>
</dbReference>
<evidence type="ECO:0000313" key="10">
    <source>
        <dbReference type="EMBL" id="PVY44951.1"/>
    </source>
</evidence>
<dbReference type="AlphaFoldDB" id="A0A2U1B8I0"/>
<dbReference type="PANTHER" id="PTHR30332">
    <property type="entry name" value="PROBABLE GENERAL SECRETION PATHWAY PROTEIN D"/>
    <property type="match status" value="1"/>
</dbReference>
<dbReference type="PRINTS" id="PR00811">
    <property type="entry name" value="BCTERIALGSPD"/>
</dbReference>
<reference evidence="10 11" key="1">
    <citation type="submission" date="2018-04" db="EMBL/GenBank/DDBJ databases">
        <title>Genomic Encyclopedia of Type Strains, Phase IV (KMG-IV): sequencing the most valuable type-strain genomes for metagenomic binning, comparative biology and taxonomic classification.</title>
        <authorList>
            <person name="Goeker M."/>
        </authorList>
    </citation>
    <scope>NUCLEOTIDE SEQUENCE [LARGE SCALE GENOMIC DNA]</scope>
    <source>
        <strain evidence="10 11">DSM 14823</strain>
    </source>
</reference>
<dbReference type="OrthoDB" id="9775455at2"/>
<dbReference type="Pfam" id="PF03958">
    <property type="entry name" value="Secretin_N"/>
    <property type="match status" value="1"/>
</dbReference>
<sequence>MSRKLSYNQRRYLSMVCSASLLFGLLCSGGCESLMEAEQRSEEQKNREPDDKFDFIRRNEERKFTEAAEKLPDAVGEKQVNPTDAEFDKMAAAVSRDGAKPSPERSPGRPATPPPYYEDLMTLDADEMLDVVLVFNSSPLVDTLPAFADILGFNFTADSDLKSTVTLNLNSRMTRRELWEAFDQTLQLAGAGAIRNGQLLEIMPAAKLPGRSALRNRNRLTSGAEVISYSLFNVTAKDAVAQLKPFLSPAGVAVEATRSNVIVLCDRLENIPKLKEVLELLDQPGRQNWPRAVVHCRNVKPSAIAQELSEVLPVLGFPVVLATDKTEVPGAVQLTGVDRIQILAVTAATEEAIKEVRNWISILDNADSSTQERMYVYKVTHDKAEYLAQALSVIFSTQGTSLTVDTSFNRSNSTSEQTRTSQITTQQTRNQNTNTNSQNRYSTNNQSNTELDLVSNVFNTPVRLFADGVQNRLVIRTTPRTYAMIKALLDRLDVVPAQVLFQILIVEITLTDSNEFGLQFNNVSYGGGTGVSTGTNFNDIGMNDSSSEGFKLGIFDKDNPEENFGYLRALAGRDNIKVISSPQLLVTSNTTAKIQVGQDVPILTQDLTTSDSATGNVTRSYTYEETGIILSLIPQVTSTDLISMQIEQKVSEAIKNTITSATDTPVISTRVLNTAMTIANGKTMVIGGMIQEKNNDRLQSVPIIADIPFLRRFFGNTNQSVERTELLVLVTGYIVNGKSPVEEMIRRYNSSVKALSLFESDMEKKDKEDAERLKVKVEAVPKQPGVTDPKTELN</sequence>
<evidence type="ECO:0000256" key="5">
    <source>
        <dbReference type="RuleBase" id="RU004004"/>
    </source>
</evidence>
<dbReference type="GeneID" id="78294265"/>
<evidence type="ECO:0000259" key="8">
    <source>
        <dbReference type="Pfam" id="PF00263"/>
    </source>
</evidence>
<dbReference type="InterPro" id="IPR038591">
    <property type="entry name" value="NolW-like_sf"/>
</dbReference>
<gene>
    <name evidence="10" type="ORF">C8D82_10495</name>
</gene>
<feature type="domain" description="NolW-like" evidence="9">
    <location>
        <begin position="228"/>
        <end position="287"/>
    </location>
</feature>
<proteinExistence type="inferred from homology"/>
<evidence type="ECO:0000256" key="4">
    <source>
        <dbReference type="RuleBase" id="RU004003"/>
    </source>
</evidence>
<accession>A0A2U1B8I0</accession>
<feature type="compositionally biased region" description="Basic and acidic residues" evidence="6">
    <location>
        <begin position="769"/>
        <end position="779"/>
    </location>
</feature>
<feature type="region of interest" description="Disordered" evidence="6">
    <location>
        <begin position="406"/>
        <end position="446"/>
    </location>
</feature>
<feature type="compositionally biased region" description="Basic and acidic residues" evidence="6">
    <location>
        <begin position="97"/>
        <end position="107"/>
    </location>
</feature>
<evidence type="ECO:0000256" key="6">
    <source>
        <dbReference type="SAM" id="MobiDB-lite"/>
    </source>
</evidence>
<feature type="chain" id="PRO_5015434015" evidence="7">
    <location>
        <begin position="29"/>
        <end position="794"/>
    </location>
</feature>
<feature type="region of interest" description="Disordered" evidence="6">
    <location>
        <begin position="93"/>
        <end position="114"/>
    </location>
</feature>
<feature type="compositionally biased region" description="Low complexity" evidence="6">
    <location>
        <begin position="413"/>
        <end position="446"/>
    </location>
</feature>
<evidence type="ECO:0000313" key="11">
    <source>
        <dbReference type="Proteomes" id="UP000245959"/>
    </source>
</evidence>
<dbReference type="GO" id="GO:0009306">
    <property type="term" value="P:protein secretion"/>
    <property type="evidence" value="ECO:0007669"/>
    <property type="project" value="InterPro"/>
</dbReference>
<comment type="similarity">
    <text evidence="4">Belongs to the bacterial secretin family.</text>
</comment>
<evidence type="ECO:0000259" key="9">
    <source>
        <dbReference type="Pfam" id="PF03958"/>
    </source>
</evidence>
<dbReference type="EMBL" id="QEKH01000004">
    <property type="protein sequence ID" value="PVY44951.1"/>
    <property type="molecule type" value="Genomic_DNA"/>
</dbReference>
<feature type="domain" description="Type II/III secretion system secretin-like" evidence="8">
    <location>
        <begin position="570"/>
        <end position="735"/>
    </location>
</feature>
<name>A0A2U1B8I0_9BACT</name>
<keyword evidence="3" id="KW-0472">Membrane</keyword>
<keyword evidence="11" id="KW-1185">Reference proteome</keyword>
<dbReference type="InterPro" id="IPR004846">
    <property type="entry name" value="T2SS/T3SS_dom"/>
</dbReference>
<keyword evidence="2 7" id="KW-0732">Signal</keyword>
<comment type="subcellular location">
    <subcellularLocation>
        <location evidence="5">Cell outer membrane</location>
    </subcellularLocation>
    <subcellularLocation>
        <location evidence="1">Membrane</location>
    </subcellularLocation>
</comment>
<dbReference type="Proteomes" id="UP000245959">
    <property type="component" value="Unassembled WGS sequence"/>
</dbReference>
<dbReference type="InterPro" id="IPR050810">
    <property type="entry name" value="Bact_Secretion_Sys_Channel"/>
</dbReference>
<dbReference type="Gene3D" id="3.30.1370.120">
    <property type="match status" value="2"/>
</dbReference>
<comment type="caution">
    <text evidence="10">The sequence shown here is derived from an EMBL/GenBank/DDBJ whole genome shotgun (WGS) entry which is preliminary data.</text>
</comment>
<dbReference type="Pfam" id="PF00263">
    <property type="entry name" value="Secretin"/>
    <property type="match status" value="1"/>
</dbReference>
<dbReference type="InterPro" id="IPR005644">
    <property type="entry name" value="NolW-like"/>
</dbReference>
<evidence type="ECO:0000256" key="2">
    <source>
        <dbReference type="ARBA" id="ARBA00022729"/>
    </source>
</evidence>